<feature type="non-terminal residue" evidence="2">
    <location>
        <position position="113"/>
    </location>
</feature>
<accession>A0A943HIU6</accession>
<feature type="signal peptide" evidence="1">
    <location>
        <begin position="1"/>
        <end position="24"/>
    </location>
</feature>
<feature type="chain" id="PRO_5037391407" evidence="1">
    <location>
        <begin position="25"/>
        <end position="113"/>
    </location>
</feature>
<evidence type="ECO:0000256" key="1">
    <source>
        <dbReference type="SAM" id="SignalP"/>
    </source>
</evidence>
<organism evidence="2 3">
    <name type="scientific">Subdoligranulum variabile</name>
    <dbReference type="NCBI Taxonomy" id="214851"/>
    <lineage>
        <taxon>Bacteria</taxon>
        <taxon>Bacillati</taxon>
        <taxon>Bacillota</taxon>
        <taxon>Clostridia</taxon>
        <taxon>Eubacteriales</taxon>
        <taxon>Oscillospiraceae</taxon>
        <taxon>Subdoligranulum</taxon>
    </lineage>
</organism>
<sequence>MKKHLIAVLLTACLLFSFGTTAFADSSGGQESTQADNGATGWFGYYLSNENATWGTNDWENKLQSYEDEKTHKTKYKELNHPGMSANPIITGNLLIHTFHCQIQPHSWKRFWD</sequence>
<reference evidence="2" key="1">
    <citation type="submission" date="2021-02" db="EMBL/GenBank/DDBJ databases">
        <title>Infant gut strain persistence is associated with maternal origin, phylogeny, and functional potential including surface adhesion and iron acquisition.</title>
        <authorList>
            <person name="Lou Y.C."/>
        </authorList>
    </citation>
    <scope>NUCLEOTIDE SEQUENCE</scope>
    <source>
        <strain evidence="2">L3_101_000M1_dasL3_101_000M1_concoct_87</strain>
    </source>
</reference>
<name>A0A943HIU6_9FIRM</name>
<evidence type="ECO:0000313" key="2">
    <source>
        <dbReference type="EMBL" id="MBS5331597.1"/>
    </source>
</evidence>
<protein>
    <submittedName>
        <fullName evidence="2">Uncharacterized protein</fullName>
    </submittedName>
</protein>
<keyword evidence="1" id="KW-0732">Signal</keyword>
<proteinExistence type="predicted"/>
<comment type="caution">
    <text evidence="2">The sequence shown here is derived from an EMBL/GenBank/DDBJ whole genome shotgun (WGS) entry which is preliminary data.</text>
</comment>
<dbReference type="Proteomes" id="UP000759273">
    <property type="component" value="Unassembled WGS sequence"/>
</dbReference>
<evidence type="ECO:0000313" key="3">
    <source>
        <dbReference type="Proteomes" id="UP000759273"/>
    </source>
</evidence>
<dbReference type="EMBL" id="JAGZGG010000004">
    <property type="protein sequence ID" value="MBS5331597.1"/>
    <property type="molecule type" value="Genomic_DNA"/>
</dbReference>
<gene>
    <name evidence="2" type="ORF">KHY36_03590</name>
</gene>
<dbReference type="AlphaFoldDB" id="A0A943HIU6"/>